<accession>A0A7J9JZH9</accession>
<sequence>MIRSGIYLLDLHRLFDAGQVTKPRTFEVATETH</sequence>
<dbReference type="Proteomes" id="UP000593575">
    <property type="component" value="Unassembled WGS sequence"/>
</dbReference>
<evidence type="ECO:0000313" key="1">
    <source>
        <dbReference type="EMBL" id="MBA0839509.1"/>
    </source>
</evidence>
<keyword evidence="2" id="KW-1185">Reference proteome</keyword>
<protein>
    <submittedName>
        <fullName evidence="1">Uncharacterized protein</fullName>
    </submittedName>
</protein>
<name>A0A7J9JZH9_9ROSI</name>
<comment type="caution">
    <text evidence="1">The sequence shown here is derived from an EMBL/GenBank/DDBJ whole genome shotgun (WGS) entry which is preliminary data.</text>
</comment>
<organism evidence="1 2">
    <name type="scientific">Gossypium armourianum</name>
    <dbReference type="NCBI Taxonomy" id="34283"/>
    <lineage>
        <taxon>Eukaryota</taxon>
        <taxon>Viridiplantae</taxon>
        <taxon>Streptophyta</taxon>
        <taxon>Embryophyta</taxon>
        <taxon>Tracheophyta</taxon>
        <taxon>Spermatophyta</taxon>
        <taxon>Magnoliopsida</taxon>
        <taxon>eudicotyledons</taxon>
        <taxon>Gunneridae</taxon>
        <taxon>Pentapetalae</taxon>
        <taxon>rosids</taxon>
        <taxon>malvids</taxon>
        <taxon>Malvales</taxon>
        <taxon>Malvaceae</taxon>
        <taxon>Malvoideae</taxon>
        <taxon>Gossypium</taxon>
    </lineage>
</organism>
<reference evidence="1 2" key="1">
    <citation type="journal article" date="2019" name="Genome Biol. Evol.">
        <title>Insights into the evolution of the New World diploid cottons (Gossypium, subgenus Houzingenia) based on genome sequencing.</title>
        <authorList>
            <person name="Grover C.E."/>
            <person name="Arick M.A. 2nd"/>
            <person name="Thrash A."/>
            <person name="Conover J.L."/>
            <person name="Sanders W.S."/>
            <person name="Peterson D.G."/>
            <person name="Frelichowski J.E."/>
            <person name="Scheffler J.A."/>
            <person name="Scheffler B.E."/>
            <person name="Wendel J.F."/>
        </authorList>
    </citation>
    <scope>NUCLEOTIDE SEQUENCE [LARGE SCALE GENOMIC DNA]</scope>
    <source>
        <strain evidence="1">6</strain>
        <tissue evidence="1">Leaf</tissue>
    </source>
</reference>
<dbReference type="AlphaFoldDB" id="A0A7J9JZH9"/>
<gene>
    <name evidence="1" type="ORF">Goarm_005223</name>
</gene>
<proteinExistence type="predicted"/>
<dbReference type="EMBL" id="JABFAE010000010">
    <property type="protein sequence ID" value="MBA0839509.1"/>
    <property type="molecule type" value="Genomic_DNA"/>
</dbReference>
<evidence type="ECO:0000313" key="2">
    <source>
        <dbReference type="Proteomes" id="UP000593575"/>
    </source>
</evidence>